<feature type="domain" description="Fumarase C C-terminal" evidence="5">
    <location>
        <begin position="408"/>
        <end position="460"/>
    </location>
</feature>
<comment type="subunit">
    <text evidence="3">Homotetramer.</text>
</comment>
<evidence type="ECO:0000256" key="1">
    <source>
        <dbReference type="ARBA" id="ARBA00009084"/>
    </source>
</evidence>
<dbReference type="Gene3D" id="1.20.200.10">
    <property type="entry name" value="Fumarase/aspartase (Central domain)"/>
    <property type="match status" value="1"/>
</dbReference>
<dbReference type="GO" id="GO:0004333">
    <property type="term" value="F:fumarate hydratase activity"/>
    <property type="evidence" value="ECO:0007669"/>
    <property type="project" value="UniProtKB-UniRule"/>
</dbReference>
<name>A0A0W0ZB65_LEGSP</name>
<feature type="binding site" evidence="3">
    <location>
        <position position="187"/>
    </location>
    <ligand>
        <name>substrate</name>
    </ligand>
</feature>
<dbReference type="AlphaFoldDB" id="A0A0W0ZB65"/>
<dbReference type="EC" id="4.2.1.2" evidence="3"/>
<dbReference type="NCBIfam" id="NF008909">
    <property type="entry name" value="PRK12273.1"/>
    <property type="match status" value="1"/>
</dbReference>
<evidence type="ECO:0000313" key="6">
    <source>
        <dbReference type="EMBL" id="KTD66340.1"/>
    </source>
</evidence>
<dbReference type="FunFam" id="1.10.275.10:FF:000001">
    <property type="entry name" value="Fumarate hydratase, mitochondrial"/>
    <property type="match status" value="1"/>
</dbReference>
<dbReference type="PRINTS" id="PR00149">
    <property type="entry name" value="FUMRATELYASE"/>
</dbReference>
<dbReference type="InterPro" id="IPR008948">
    <property type="entry name" value="L-Aspartase-like"/>
</dbReference>
<dbReference type="InterPro" id="IPR005677">
    <property type="entry name" value="Fum_hydII"/>
</dbReference>
<dbReference type="GO" id="GO:0006099">
    <property type="term" value="P:tricarboxylic acid cycle"/>
    <property type="evidence" value="ECO:0007669"/>
    <property type="project" value="UniProtKB-UniRule"/>
</dbReference>
<organism evidence="6 7">
    <name type="scientific">Legionella spiritensis</name>
    <dbReference type="NCBI Taxonomy" id="452"/>
    <lineage>
        <taxon>Bacteria</taxon>
        <taxon>Pseudomonadati</taxon>
        <taxon>Pseudomonadota</taxon>
        <taxon>Gammaproteobacteria</taxon>
        <taxon>Legionellales</taxon>
        <taxon>Legionellaceae</taxon>
        <taxon>Legionella</taxon>
    </lineage>
</organism>
<dbReference type="Gene3D" id="1.10.275.10">
    <property type="entry name" value="Fumarase/aspartase (N-terminal domain)"/>
    <property type="match status" value="1"/>
</dbReference>
<proteinExistence type="inferred from homology"/>
<keyword evidence="7" id="KW-1185">Reference proteome</keyword>
<dbReference type="OrthoDB" id="9802809at2"/>
<dbReference type="InterPro" id="IPR000362">
    <property type="entry name" value="Fumarate_lyase_fam"/>
</dbReference>
<dbReference type="FunFam" id="1.10.40.30:FF:000002">
    <property type="entry name" value="Fumarate hydratase class II"/>
    <property type="match status" value="1"/>
</dbReference>
<keyword evidence="3" id="KW-0816">Tricarboxylic acid cycle</keyword>
<feature type="binding site" evidence="3">
    <location>
        <position position="319"/>
    </location>
    <ligand>
        <name>substrate</name>
    </ligand>
</feature>
<comment type="catalytic activity">
    <reaction evidence="3">
        <text>(S)-malate = fumarate + H2O</text>
        <dbReference type="Rhea" id="RHEA:12460"/>
        <dbReference type="ChEBI" id="CHEBI:15377"/>
        <dbReference type="ChEBI" id="CHEBI:15589"/>
        <dbReference type="ChEBI" id="CHEBI:29806"/>
        <dbReference type="EC" id="4.2.1.2"/>
    </reaction>
</comment>
<dbReference type="GO" id="GO:0006106">
    <property type="term" value="P:fumarate metabolic process"/>
    <property type="evidence" value="ECO:0007669"/>
    <property type="project" value="InterPro"/>
</dbReference>
<comment type="caution">
    <text evidence="6">The sequence shown here is derived from an EMBL/GenBank/DDBJ whole genome shotgun (WGS) entry which is preliminary data.</text>
</comment>
<dbReference type="Gene3D" id="1.10.40.30">
    <property type="entry name" value="Fumarase/aspartase (C-terminal domain)"/>
    <property type="match status" value="1"/>
</dbReference>
<feature type="binding site" description="in site B" evidence="3">
    <location>
        <begin position="129"/>
        <end position="132"/>
    </location>
    <ligand>
        <name>substrate</name>
    </ligand>
</feature>
<dbReference type="FunFam" id="1.20.200.10:FF:000001">
    <property type="entry name" value="Fumarate hydratase, mitochondrial"/>
    <property type="match status" value="1"/>
</dbReference>
<dbReference type="PATRIC" id="fig|452.5.peg.116"/>
<feature type="binding site" evidence="3">
    <location>
        <begin position="324"/>
        <end position="326"/>
    </location>
    <ligand>
        <name>substrate</name>
    </ligand>
</feature>
<dbReference type="Proteomes" id="UP000054877">
    <property type="component" value="Unassembled WGS sequence"/>
</dbReference>
<evidence type="ECO:0000256" key="2">
    <source>
        <dbReference type="ARBA" id="ARBA00023239"/>
    </source>
</evidence>
<dbReference type="GO" id="GO:0005737">
    <property type="term" value="C:cytoplasm"/>
    <property type="evidence" value="ECO:0007669"/>
    <property type="project" value="UniProtKB-SubCell"/>
</dbReference>
<dbReference type="UniPathway" id="UPA00223">
    <property type="reaction ID" value="UER01007"/>
</dbReference>
<dbReference type="Pfam" id="PF00206">
    <property type="entry name" value="Lyase_1"/>
    <property type="match status" value="1"/>
</dbReference>
<dbReference type="NCBIfam" id="TIGR00979">
    <property type="entry name" value="fumC_II"/>
    <property type="match status" value="1"/>
</dbReference>
<evidence type="ECO:0000313" key="7">
    <source>
        <dbReference type="Proteomes" id="UP000054877"/>
    </source>
</evidence>
<feature type="site" description="Important for catalytic activity" evidence="3">
    <location>
        <position position="331"/>
    </location>
</feature>
<dbReference type="PANTHER" id="PTHR11444:SF1">
    <property type="entry name" value="FUMARATE HYDRATASE, MITOCHONDRIAL"/>
    <property type="match status" value="1"/>
</dbReference>
<dbReference type="SUPFAM" id="SSF48557">
    <property type="entry name" value="L-aspartase-like"/>
    <property type="match status" value="1"/>
</dbReference>
<dbReference type="PROSITE" id="PS00163">
    <property type="entry name" value="FUMARATE_LYASES"/>
    <property type="match status" value="1"/>
</dbReference>
<comment type="function">
    <text evidence="3">Involved in the TCA cycle. Catalyzes the stereospecific interconversion of fumarate to L-malate.</text>
</comment>
<comment type="similarity">
    <text evidence="1 3">Belongs to the class-II fumarase/aspartase family. Fumarase subfamily.</text>
</comment>
<evidence type="ECO:0000256" key="3">
    <source>
        <dbReference type="HAMAP-Rule" id="MF_00743"/>
    </source>
</evidence>
<dbReference type="HAMAP" id="MF_00743">
    <property type="entry name" value="FumaraseC"/>
    <property type="match status" value="1"/>
</dbReference>
<feature type="active site" description="Proton donor/acceptor" evidence="3">
    <location>
        <position position="188"/>
    </location>
</feature>
<keyword evidence="2 3" id="KW-0456">Lyase</keyword>
<dbReference type="STRING" id="452.Lspi_0103"/>
<dbReference type="InterPro" id="IPR020557">
    <property type="entry name" value="Fumarate_lyase_CS"/>
</dbReference>
<feature type="binding site" evidence="3">
    <location>
        <begin position="139"/>
        <end position="141"/>
    </location>
    <ligand>
        <name>substrate</name>
    </ligand>
</feature>
<dbReference type="GO" id="GO:0006108">
    <property type="term" value="P:malate metabolic process"/>
    <property type="evidence" value="ECO:0007669"/>
    <property type="project" value="TreeGrafter"/>
</dbReference>
<sequence>MATTRIETDSMGEITVPGDRYWGAQTARSLHHFNIGQDIIPREVTHAFGIVKQAAAMTNLDLGKLSQDKADLIIKAAEEVHSGKLDDHFPLHVWQTGSGTQSNMNANEVIANRAIEIAGGQLGSKTPVHPNDHVNMSQSSNDTFPTAMHIAAALAFQQKLLPGVRKLREALAAKMEEFKDIVKIGRTHLQDAVPLTLGQEFSGYVAQLDACILRMEQVMPELYELALGGTAVGTGLNTHPQFAVKVAAHIAAITRLPFVSAPNKFAALASHESLVMAHSTLKALACALMKIANDIRWLGSGPRCGLGELILPENEPGSSIMPGKVNPTQCEAMTMVCAQVIGNDTTVAVAASQGNFELNVFKPVIIFNVLHSLNLLADSCHSFREFCIEGLSANREQIDQYLHHSLMLVTALNQHIGYDKAAKIAKTAHHENTSLLDAAVKLGFLTAEQFKEYVKPEEMIGPR</sequence>
<dbReference type="Pfam" id="PF10415">
    <property type="entry name" value="FumaraseC_C"/>
    <property type="match status" value="1"/>
</dbReference>
<feature type="domain" description="Fumarate lyase N-terminal" evidence="4">
    <location>
        <begin position="12"/>
        <end position="342"/>
    </location>
</feature>
<evidence type="ECO:0000259" key="4">
    <source>
        <dbReference type="Pfam" id="PF00206"/>
    </source>
</evidence>
<dbReference type="InterPro" id="IPR024083">
    <property type="entry name" value="Fumarase/histidase_N"/>
</dbReference>
<dbReference type="RefSeq" id="WP_058482045.1">
    <property type="nucleotide sequence ID" value="NZ_CAAAII010000002.1"/>
</dbReference>
<dbReference type="InterPro" id="IPR018951">
    <property type="entry name" value="Fumarase_C_C"/>
</dbReference>
<protein>
    <recommendedName>
        <fullName evidence="3">Fumarate hydratase class II</fullName>
        <shortName evidence="3">Fumarase C</shortName>
        <ecNumber evidence="3">4.2.1.2</ecNumber>
    </recommendedName>
    <alternativeName>
        <fullName evidence="3">Aerobic fumarase</fullName>
    </alternativeName>
    <alternativeName>
        <fullName evidence="3">Iron-independent fumarase</fullName>
    </alternativeName>
</protein>
<dbReference type="InterPro" id="IPR022761">
    <property type="entry name" value="Fumarate_lyase_N"/>
</dbReference>
<feature type="active site" evidence="3">
    <location>
        <position position="318"/>
    </location>
</feature>
<dbReference type="PANTHER" id="PTHR11444">
    <property type="entry name" value="ASPARTATEAMMONIA/ARGININOSUCCINATE/ADENYLOSUCCINATE LYASE"/>
    <property type="match status" value="1"/>
</dbReference>
<dbReference type="EMBL" id="LNYX01000001">
    <property type="protein sequence ID" value="KTD66340.1"/>
    <property type="molecule type" value="Genomic_DNA"/>
</dbReference>
<comment type="miscellaneous">
    <text evidence="3">There are 2 substrate-binding sites: the catalytic A site, and the non-catalytic B site that may play a role in the transfer of substrate or product between the active site and the solvent. Alternatively, the B site may bind allosteric effectors.</text>
</comment>
<reference evidence="6 7" key="1">
    <citation type="submission" date="2015-11" db="EMBL/GenBank/DDBJ databases">
        <title>Genomic analysis of 38 Legionella species identifies large and diverse effector repertoires.</title>
        <authorList>
            <person name="Burstein D."/>
            <person name="Amaro F."/>
            <person name="Zusman T."/>
            <person name="Lifshitz Z."/>
            <person name="Cohen O."/>
            <person name="Gilbert J.A."/>
            <person name="Pupko T."/>
            <person name="Shuman H.A."/>
            <person name="Segal G."/>
        </authorList>
    </citation>
    <scope>NUCLEOTIDE SEQUENCE [LARGE SCALE GENOMIC DNA]</scope>
    <source>
        <strain evidence="6 7">Mt.St.Helens-9</strain>
    </source>
</reference>
<accession>A0A0W0ZB65</accession>
<comment type="subcellular location">
    <subcellularLocation>
        <location evidence="3">Cytoplasm</location>
    </subcellularLocation>
</comment>
<keyword evidence="3" id="KW-0963">Cytoplasm</keyword>
<feature type="binding site" evidence="3">
    <location>
        <begin position="98"/>
        <end position="100"/>
    </location>
    <ligand>
        <name>substrate</name>
    </ligand>
</feature>
<evidence type="ECO:0000259" key="5">
    <source>
        <dbReference type="Pfam" id="PF10415"/>
    </source>
</evidence>
<dbReference type="CDD" id="cd01362">
    <property type="entry name" value="Fumarase_classII"/>
    <property type="match status" value="1"/>
</dbReference>
<comment type="pathway">
    <text evidence="3">Carbohydrate metabolism; tricarboxylic acid cycle; (S)-malate from fumarate: step 1/1.</text>
</comment>
<gene>
    <name evidence="3" type="primary">fumC</name>
    <name evidence="6" type="ORF">Lspi_0103</name>
</gene>